<accession>A0A227P8Y2</accession>
<reference evidence="2 3" key="1">
    <citation type="submission" date="2016-11" db="EMBL/GenBank/DDBJ databases">
        <title>Whole genomes of Flavobacteriaceae.</title>
        <authorList>
            <person name="Stine C."/>
            <person name="Li C."/>
            <person name="Tadesse D."/>
        </authorList>
    </citation>
    <scope>NUCLEOTIDE SEQUENCE [LARGE SCALE GENOMIC DNA]</scope>
    <source>
        <strain evidence="2 3">DSM 24704</strain>
    </source>
</reference>
<sequence>MKFSKLFFLSLICISLVSFKPMDVMSLQKTNSAFYFASDKQQLETLIRKTYEWIETKKTQSDFDVVANKKGDKYIGLNTKTHQKILDELKKSNFFAQQFIDNYNKIALKIGDNLKTKKVEYFVGELPPYGSDSNPWCDCQDNPESYWKTLKVNDLKIQNNTAAFYWTWTEWKETPKYKVTAVKENGIWKIAVLDGFDYKSFTKI</sequence>
<keyword evidence="1" id="KW-0732">Signal</keyword>
<dbReference type="RefSeq" id="WP_089479646.1">
    <property type="nucleotide sequence ID" value="NZ_MUGS01000016.1"/>
</dbReference>
<dbReference type="Gene3D" id="3.10.450.50">
    <property type="match status" value="1"/>
</dbReference>
<organism evidence="2 3">
    <name type="scientific">Flavobacterium araucananum</name>
    <dbReference type="NCBI Taxonomy" id="946678"/>
    <lineage>
        <taxon>Bacteria</taxon>
        <taxon>Pseudomonadati</taxon>
        <taxon>Bacteroidota</taxon>
        <taxon>Flavobacteriia</taxon>
        <taxon>Flavobacteriales</taxon>
        <taxon>Flavobacteriaceae</taxon>
        <taxon>Flavobacterium</taxon>
    </lineage>
</organism>
<comment type="caution">
    <text evidence="2">The sequence shown here is derived from an EMBL/GenBank/DDBJ whole genome shotgun (WGS) entry which is preliminary data.</text>
</comment>
<dbReference type="OrthoDB" id="670847at2"/>
<dbReference type="AlphaFoldDB" id="A0A227P8Y2"/>
<keyword evidence="3" id="KW-1185">Reference proteome</keyword>
<evidence type="ECO:0008006" key="4">
    <source>
        <dbReference type="Google" id="ProtNLM"/>
    </source>
</evidence>
<protein>
    <recommendedName>
        <fullName evidence="4">DUF3828 domain-containing protein</fullName>
    </recommendedName>
</protein>
<dbReference type="EMBL" id="MUGS01000016">
    <property type="protein sequence ID" value="OXG06359.1"/>
    <property type="molecule type" value="Genomic_DNA"/>
</dbReference>
<dbReference type="Proteomes" id="UP000214684">
    <property type="component" value="Unassembled WGS sequence"/>
</dbReference>
<evidence type="ECO:0000256" key="1">
    <source>
        <dbReference type="SAM" id="SignalP"/>
    </source>
</evidence>
<feature type="signal peptide" evidence="1">
    <location>
        <begin position="1"/>
        <end position="20"/>
    </location>
</feature>
<name>A0A227P8Y2_9FLAO</name>
<evidence type="ECO:0000313" key="3">
    <source>
        <dbReference type="Proteomes" id="UP000214684"/>
    </source>
</evidence>
<proteinExistence type="predicted"/>
<gene>
    <name evidence="2" type="ORF">B0A64_11395</name>
</gene>
<feature type="chain" id="PRO_5030039331" description="DUF3828 domain-containing protein" evidence="1">
    <location>
        <begin position="21"/>
        <end position="204"/>
    </location>
</feature>
<evidence type="ECO:0000313" key="2">
    <source>
        <dbReference type="EMBL" id="OXG06359.1"/>
    </source>
</evidence>